<dbReference type="Pfam" id="PF03797">
    <property type="entry name" value="Autotransporter"/>
    <property type="match status" value="1"/>
</dbReference>
<dbReference type="SUPFAM" id="SSF51126">
    <property type="entry name" value="Pectin lyase-like"/>
    <property type="match status" value="1"/>
</dbReference>
<dbReference type="PANTHER" id="PTHR24216:SF65">
    <property type="entry name" value="PAXILLIN-LIKE PROTEIN 1"/>
    <property type="match status" value="1"/>
</dbReference>
<feature type="domain" description="Autotransporter" evidence="2">
    <location>
        <begin position="706"/>
        <end position="990"/>
    </location>
</feature>
<dbReference type="Gene3D" id="2.40.128.130">
    <property type="entry name" value="Autotransporter beta-domain"/>
    <property type="match status" value="1"/>
</dbReference>
<dbReference type="NCBIfam" id="TIGR01414">
    <property type="entry name" value="autotrans_barl"/>
    <property type="match status" value="1"/>
</dbReference>
<evidence type="ECO:0000313" key="4">
    <source>
        <dbReference type="Proteomes" id="UP000620266"/>
    </source>
</evidence>
<comment type="caution">
    <text evidence="3">The sequence shown here is derived from an EMBL/GenBank/DDBJ whole genome shotgun (WGS) entry which is preliminary data.</text>
</comment>
<dbReference type="InterPro" id="IPR011050">
    <property type="entry name" value="Pectin_lyase_fold/virulence"/>
</dbReference>
<dbReference type="InterPro" id="IPR006315">
    <property type="entry name" value="OM_autotransptr_brl_dom"/>
</dbReference>
<dbReference type="CDD" id="cd01344">
    <property type="entry name" value="PL2_Passenger_AT"/>
    <property type="match status" value="1"/>
</dbReference>
<proteinExistence type="predicted"/>
<dbReference type="Pfam" id="PF18883">
    <property type="entry name" value="AC_1"/>
    <property type="match status" value="1"/>
</dbReference>
<dbReference type="Proteomes" id="UP000620266">
    <property type="component" value="Unassembled WGS sequence"/>
</dbReference>
<dbReference type="InterPro" id="IPR043990">
    <property type="entry name" value="AC_1"/>
</dbReference>
<gene>
    <name evidence="3" type="ORF">GCM10007205_28730</name>
</gene>
<dbReference type="InterPro" id="IPR005546">
    <property type="entry name" value="Autotransporte_beta"/>
</dbReference>
<dbReference type="PRINTS" id="PR01217">
    <property type="entry name" value="PRICHEXTENSN"/>
</dbReference>
<dbReference type="SMART" id="SM00869">
    <property type="entry name" value="Autotransporter"/>
    <property type="match status" value="1"/>
</dbReference>
<feature type="region of interest" description="Disordered" evidence="1">
    <location>
        <begin position="573"/>
        <end position="673"/>
    </location>
</feature>
<feature type="compositionally biased region" description="Pro residues" evidence="1">
    <location>
        <begin position="573"/>
        <end position="666"/>
    </location>
</feature>
<reference evidence="3" key="1">
    <citation type="journal article" date="2014" name="Int. J. Syst. Evol. Microbiol.">
        <title>Complete genome sequence of Corynebacterium casei LMG S-19264T (=DSM 44701T), isolated from a smear-ripened cheese.</title>
        <authorList>
            <consortium name="US DOE Joint Genome Institute (JGI-PGF)"/>
            <person name="Walter F."/>
            <person name="Albersmeier A."/>
            <person name="Kalinowski J."/>
            <person name="Ruckert C."/>
        </authorList>
    </citation>
    <scope>NUCLEOTIDE SEQUENCE</scope>
    <source>
        <strain evidence="3">CCM 7086</strain>
    </source>
</reference>
<evidence type="ECO:0000259" key="2">
    <source>
        <dbReference type="PROSITE" id="PS51208"/>
    </source>
</evidence>
<dbReference type="AlphaFoldDB" id="A0A8J2UNK1"/>
<name>A0A8J2UNK1_9BURK</name>
<dbReference type="GO" id="GO:0019867">
    <property type="term" value="C:outer membrane"/>
    <property type="evidence" value="ECO:0007669"/>
    <property type="project" value="InterPro"/>
</dbReference>
<accession>A0A8J2UNK1</accession>
<dbReference type="EMBL" id="BMCG01000006">
    <property type="protein sequence ID" value="GGC17987.1"/>
    <property type="molecule type" value="Genomic_DNA"/>
</dbReference>
<organism evidence="3 4">
    <name type="scientific">Oxalicibacterium flavum</name>
    <dbReference type="NCBI Taxonomy" id="179467"/>
    <lineage>
        <taxon>Bacteria</taxon>
        <taxon>Pseudomonadati</taxon>
        <taxon>Pseudomonadota</taxon>
        <taxon>Betaproteobacteria</taxon>
        <taxon>Burkholderiales</taxon>
        <taxon>Oxalobacteraceae</taxon>
        <taxon>Oxalicibacterium</taxon>
    </lineage>
</organism>
<dbReference type="InterPro" id="IPR036709">
    <property type="entry name" value="Autotransporte_beta_dom_sf"/>
</dbReference>
<protein>
    <recommendedName>
        <fullName evidence="2">Autotransporter domain-containing protein</fullName>
    </recommendedName>
</protein>
<sequence>MWGLLPGAVFAQCVVDDAGTVTCSGTDPDGLTIAPPPPPGPNVALTVVAGATVNMGMSIDGLLSLVFNNNGQINGNITVTNNGDFTFDQNGTFGGTTLSVDGTGTNSVTVRTGRSIDTLIMSGAQNRIDNYGVLNNAVTLTATSSNTVINRAGAAINRLTLSGPSNIIDNEGLFNQGLEFTGAHSAANQYDNVITNRGNGVINGINSNGASFDSVDNGGVINGPTNLGAGNDRFTNRAQTNGGINLGDDNDLFLMMDGTVCCTVNLGAGNDQAFIVRGVISSDVQAGAGDDLFVWQGGQIVSGVRMGEDNDTALLSGLNATNLVQGLIVDGGTGNDSMTWSNTQNGTGLDVAQLTYWERIALHSRSQLTFKNYSTLTLGDPGTGTGVLSIDSSSIVLAGNGTHAVRPWEPSALATVNNAGLIDLTNGPATATDRFVVYGNYVGQNGRLNLQTVLGGDDSPSDQLVIQKNSTATANPAASGLTALNVSNLNGLGAMTVGNGIRVVDAVGGATTTSEAFVLGSRVAAGVYEYALFRGGVTADTANDNDWFLRSSVSNPLVPITVLPAPAPTLPPSPPMTLPAPAPLIPLAPPEPPEPPPSPPSPPTTLPAPPPPMPAPPPEPPPDPPPPVDPPPEPPPPSPEPPPPLPPGPPGPPVPPPPGETPPPETPLIRPEIPGYVLGPAMAQRGGIVTLGTFHERRGDQSFLDSAGANSNVWVRALGGKHDQRWSSTIGDSGYQLAPKIESRMWGLQIGSDLFVRNDEDGGEDRAGAFYSHTETRGTVFGNTLAVEGNRSGRLTLNGDSLGLYWTRVDSSRWYLDAVAMYTRFEGNAWSDMNVGAKTRGDAIAASIESGIPFPLNGTWTLEPQGQLIWQYVDFKDTRDPYSSIDYRHFDAFTGRLGLRLENNTLVGGRPWQSFVSADVWHNFSKKSNVRFGDTNISTELDGTSLELRGGMTMKWADNVDAYLSIGYMTDLGGEKQRGVSGMAGVRIRW</sequence>
<dbReference type="Gene3D" id="2.160.20.20">
    <property type="match status" value="1"/>
</dbReference>
<dbReference type="SUPFAM" id="SSF103515">
    <property type="entry name" value="Autotransporter"/>
    <property type="match status" value="1"/>
</dbReference>
<dbReference type="InterPro" id="IPR012332">
    <property type="entry name" value="Autotransporter_pectin_lyase_C"/>
</dbReference>
<dbReference type="PANTHER" id="PTHR24216">
    <property type="entry name" value="PAXILLIN-RELATED"/>
    <property type="match status" value="1"/>
</dbReference>
<dbReference type="PROSITE" id="PS51208">
    <property type="entry name" value="AUTOTRANSPORTER"/>
    <property type="match status" value="1"/>
</dbReference>
<reference evidence="3" key="2">
    <citation type="submission" date="2020-09" db="EMBL/GenBank/DDBJ databases">
        <authorList>
            <person name="Sun Q."/>
            <person name="Sedlacek I."/>
        </authorList>
    </citation>
    <scope>NUCLEOTIDE SEQUENCE</scope>
    <source>
        <strain evidence="3">CCM 7086</strain>
    </source>
</reference>
<evidence type="ECO:0000256" key="1">
    <source>
        <dbReference type="SAM" id="MobiDB-lite"/>
    </source>
</evidence>
<evidence type="ECO:0000313" key="3">
    <source>
        <dbReference type="EMBL" id="GGC17987.1"/>
    </source>
</evidence>
<keyword evidence="4" id="KW-1185">Reference proteome</keyword>